<gene>
    <name evidence="1" type="ORF">A3H70_01280</name>
</gene>
<name>A0A1G2BQR2_9BACT</name>
<evidence type="ECO:0000313" key="1">
    <source>
        <dbReference type="EMBL" id="OGY91464.1"/>
    </source>
</evidence>
<sequence length="94" mass="10413">MPTTFITTNVRLPIILHKALKRRALEEDKSLAELIRNTLNVHYTHADSAQRKKIGIMVDGKKITTFSDLEKLAGPLGGDLSSNIDAIVYGEHSN</sequence>
<reference evidence="1 2" key="1">
    <citation type="journal article" date="2016" name="Nat. Commun.">
        <title>Thousands of microbial genomes shed light on interconnected biogeochemical processes in an aquifer system.</title>
        <authorList>
            <person name="Anantharaman K."/>
            <person name="Brown C.T."/>
            <person name="Hug L.A."/>
            <person name="Sharon I."/>
            <person name="Castelle C.J."/>
            <person name="Probst A.J."/>
            <person name="Thomas B.C."/>
            <person name="Singh A."/>
            <person name="Wilkins M.J."/>
            <person name="Karaoz U."/>
            <person name="Brodie E.L."/>
            <person name="Williams K.H."/>
            <person name="Hubbard S.S."/>
            <person name="Banfield J.F."/>
        </authorList>
    </citation>
    <scope>NUCLEOTIDE SEQUENCE [LARGE SCALE GENOMIC DNA]</scope>
</reference>
<dbReference type="STRING" id="1798553.A3H70_01280"/>
<accession>A0A1G2BQR2</accession>
<comment type="caution">
    <text evidence="1">The sequence shown here is derived from an EMBL/GenBank/DDBJ whole genome shotgun (WGS) entry which is preliminary data.</text>
</comment>
<dbReference type="EMBL" id="MHKO01000046">
    <property type="protein sequence ID" value="OGY91464.1"/>
    <property type="molecule type" value="Genomic_DNA"/>
</dbReference>
<protein>
    <recommendedName>
        <fullName evidence="3">Ribbon-helix-helix protein CopG domain-containing protein</fullName>
    </recommendedName>
</protein>
<dbReference type="Proteomes" id="UP000178109">
    <property type="component" value="Unassembled WGS sequence"/>
</dbReference>
<organism evidence="1 2">
    <name type="scientific">Candidatus Komeilibacteria bacterium RIFCSPLOWO2_02_FULL_48_11</name>
    <dbReference type="NCBI Taxonomy" id="1798553"/>
    <lineage>
        <taxon>Bacteria</taxon>
        <taxon>Candidatus Komeiliibacteriota</taxon>
    </lineage>
</organism>
<proteinExistence type="predicted"/>
<evidence type="ECO:0000313" key="2">
    <source>
        <dbReference type="Proteomes" id="UP000178109"/>
    </source>
</evidence>
<evidence type="ECO:0008006" key="3">
    <source>
        <dbReference type="Google" id="ProtNLM"/>
    </source>
</evidence>
<dbReference type="AlphaFoldDB" id="A0A1G2BQR2"/>